<dbReference type="HOGENOM" id="CLU_1533648_0_0_1"/>
<gene>
    <name evidence="2" type="ORF">VHEMI02807</name>
</gene>
<dbReference type="AlphaFoldDB" id="A0A0A1TBL1"/>
<reference evidence="2 3" key="1">
    <citation type="journal article" date="2015" name="Genome Announc.">
        <title>Draft Genome Sequence and Gene Annotation of the Entomopathogenic Fungus Verticillium hemipterigenum.</title>
        <authorList>
            <person name="Horn F."/>
            <person name="Habel A."/>
            <person name="Scharf D.H."/>
            <person name="Dworschak J."/>
            <person name="Brakhage A.A."/>
            <person name="Guthke R."/>
            <person name="Hertweck C."/>
            <person name="Linde J."/>
        </authorList>
    </citation>
    <scope>NUCLEOTIDE SEQUENCE [LARGE SCALE GENOMIC DNA]</scope>
</reference>
<dbReference type="Proteomes" id="UP000039046">
    <property type="component" value="Unassembled WGS sequence"/>
</dbReference>
<evidence type="ECO:0000313" key="2">
    <source>
        <dbReference type="EMBL" id="CEJ82759.1"/>
    </source>
</evidence>
<organism evidence="2 3">
    <name type="scientific">[Torrubiella] hemipterigena</name>
    <dbReference type="NCBI Taxonomy" id="1531966"/>
    <lineage>
        <taxon>Eukaryota</taxon>
        <taxon>Fungi</taxon>
        <taxon>Dikarya</taxon>
        <taxon>Ascomycota</taxon>
        <taxon>Pezizomycotina</taxon>
        <taxon>Sordariomycetes</taxon>
        <taxon>Hypocreomycetidae</taxon>
        <taxon>Hypocreales</taxon>
        <taxon>Clavicipitaceae</taxon>
        <taxon>Clavicipitaceae incertae sedis</taxon>
        <taxon>'Torrubiella' clade</taxon>
    </lineage>
</organism>
<feature type="region of interest" description="Disordered" evidence="1">
    <location>
        <begin position="117"/>
        <end position="140"/>
    </location>
</feature>
<evidence type="ECO:0000256" key="1">
    <source>
        <dbReference type="SAM" id="MobiDB-lite"/>
    </source>
</evidence>
<keyword evidence="3" id="KW-1185">Reference proteome</keyword>
<evidence type="ECO:0000313" key="3">
    <source>
        <dbReference type="Proteomes" id="UP000039046"/>
    </source>
</evidence>
<name>A0A0A1TBL1_9HYPO</name>
<accession>A0A0A1TBL1</accession>
<proteinExistence type="predicted"/>
<sequence length="175" mass="17733">MYFYYGLAKTIALTQGASTLVVHMEDREDPKEVTGLGRGPISGEVNVGCHLGPSGNTTCSNKGATYRYVDDPSTIFTVEKLDEAPFTKSVGPDPCIITLIAGLEKLPVSTACALPSQTALPSAGPSSSSSGMGSPLSHPSANATSVIMTGNARPLVTPNAAAVAGLVALVGVAAL</sequence>
<feature type="compositionally biased region" description="Low complexity" evidence="1">
    <location>
        <begin position="121"/>
        <end position="140"/>
    </location>
</feature>
<dbReference type="EMBL" id="CDHN01000001">
    <property type="protein sequence ID" value="CEJ82759.1"/>
    <property type="molecule type" value="Genomic_DNA"/>
</dbReference>
<protein>
    <submittedName>
        <fullName evidence="2">Uncharacterized protein</fullName>
    </submittedName>
</protein>